<dbReference type="Gene3D" id="1.10.287.110">
    <property type="entry name" value="DnaJ domain"/>
    <property type="match status" value="1"/>
</dbReference>
<evidence type="ECO:0000256" key="5">
    <source>
        <dbReference type="ARBA" id="ARBA00022737"/>
    </source>
</evidence>
<evidence type="ECO:0000259" key="14">
    <source>
        <dbReference type="PROSITE" id="PS50076"/>
    </source>
</evidence>
<keyword evidence="5" id="KW-0677">Repeat</keyword>
<dbReference type="Pfam" id="PF01556">
    <property type="entry name" value="DnaJ_C"/>
    <property type="match status" value="1"/>
</dbReference>
<evidence type="ECO:0000256" key="9">
    <source>
        <dbReference type="ARBA" id="ARBA00023186"/>
    </source>
</evidence>
<dbReference type="Ensembl" id="ENSEBUT00000005683.1">
    <property type="protein sequence ID" value="ENSEBUP00000005245.1"/>
    <property type="gene ID" value="ENSEBUG00000003597.1"/>
</dbReference>
<accession>A0A8C4PY90</accession>
<keyword evidence="10" id="KW-0449">Lipoprotein</keyword>
<evidence type="ECO:0000256" key="10">
    <source>
        <dbReference type="ARBA" id="ARBA00023288"/>
    </source>
</evidence>
<evidence type="ECO:0000313" key="16">
    <source>
        <dbReference type="Ensembl" id="ENSEBUP00000005245.1"/>
    </source>
</evidence>
<dbReference type="SUPFAM" id="SSF57938">
    <property type="entry name" value="DnaJ/Hsp40 cysteine-rich domain"/>
    <property type="match status" value="1"/>
</dbReference>
<protein>
    <submittedName>
        <fullName evidence="16">DnaJ heat shock protein family (Hsp40) member A4</fullName>
    </submittedName>
</protein>
<dbReference type="CDD" id="cd06257">
    <property type="entry name" value="DnaJ"/>
    <property type="match status" value="1"/>
</dbReference>
<keyword evidence="7 12" id="KW-0862">Zinc</keyword>
<keyword evidence="9" id="KW-0143">Chaperone</keyword>
<dbReference type="HAMAP" id="MF_01152">
    <property type="entry name" value="DnaJ"/>
    <property type="match status" value="1"/>
</dbReference>
<dbReference type="CDD" id="cd10747">
    <property type="entry name" value="DnaJ_C"/>
    <property type="match status" value="1"/>
</dbReference>
<dbReference type="InterPro" id="IPR044713">
    <property type="entry name" value="DNJA1/2-like"/>
</dbReference>
<dbReference type="CDD" id="cd10719">
    <property type="entry name" value="DnaJ_zf"/>
    <property type="match status" value="1"/>
</dbReference>
<evidence type="ECO:0000256" key="8">
    <source>
        <dbReference type="ARBA" id="ARBA00023136"/>
    </source>
</evidence>
<dbReference type="GO" id="GO:0051082">
    <property type="term" value="F:unfolded protein binding"/>
    <property type="evidence" value="ECO:0007669"/>
    <property type="project" value="InterPro"/>
</dbReference>
<dbReference type="PROSITE" id="PS00636">
    <property type="entry name" value="DNAJ_1"/>
    <property type="match status" value="1"/>
</dbReference>
<keyword evidence="17" id="KW-1185">Reference proteome</keyword>
<evidence type="ECO:0000256" key="11">
    <source>
        <dbReference type="ARBA" id="ARBA00023289"/>
    </source>
</evidence>
<evidence type="ECO:0000256" key="3">
    <source>
        <dbReference type="ARBA" id="ARBA00022553"/>
    </source>
</evidence>
<dbReference type="OMA" id="YVEHTLT"/>
<dbReference type="SUPFAM" id="SSF49493">
    <property type="entry name" value="HSP40/DnaJ peptide-binding domain"/>
    <property type="match status" value="2"/>
</dbReference>
<proteinExistence type="inferred from homology"/>
<feature type="compositionally biased region" description="Basic and acidic residues" evidence="13">
    <location>
        <begin position="382"/>
        <end position="391"/>
    </location>
</feature>
<organism evidence="16 17">
    <name type="scientific">Eptatretus burgeri</name>
    <name type="common">Inshore hagfish</name>
    <dbReference type="NCBI Taxonomy" id="7764"/>
    <lineage>
        <taxon>Eukaryota</taxon>
        <taxon>Metazoa</taxon>
        <taxon>Chordata</taxon>
        <taxon>Craniata</taxon>
        <taxon>Vertebrata</taxon>
        <taxon>Cyclostomata</taxon>
        <taxon>Myxini</taxon>
        <taxon>Myxiniformes</taxon>
        <taxon>Myxinidae</taxon>
        <taxon>Eptatretinae</taxon>
        <taxon>Eptatretus</taxon>
    </lineage>
</organism>
<name>A0A8C4PY90_EPTBU</name>
<dbReference type="InterPro" id="IPR002939">
    <property type="entry name" value="DnaJ_C"/>
</dbReference>
<dbReference type="GO" id="GO:0006457">
    <property type="term" value="P:protein folding"/>
    <property type="evidence" value="ECO:0007669"/>
    <property type="project" value="InterPro"/>
</dbReference>
<dbReference type="GO" id="GO:0030544">
    <property type="term" value="F:Hsp70 protein binding"/>
    <property type="evidence" value="ECO:0007669"/>
    <property type="project" value="InterPro"/>
</dbReference>
<evidence type="ECO:0000259" key="15">
    <source>
        <dbReference type="PROSITE" id="PS51188"/>
    </source>
</evidence>
<reference evidence="16" key="2">
    <citation type="submission" date="2025-09" db="UniProtKB">
        <authorList>
            <consortium name="Ensembl"/>
        </authorList>
    </citation>
    <scope>IDENTIFICATION</scope>
</reference>
<keyword evidence="6 12" id="KW-0863">Zinc-finger</keyword>
<dbReference type="GO" id="GO:0005524">
    <property type="term" value="F:ATP binding"/>
    <property type="evidence" value="ECO:0007669"/>
    <property type="project" value="InterPro"/>
</dbReference>
<evidence type="ECO:0000256" key="13">
    <source>
        <dbReference type="SAM" id="MobiDB-lite"/>
    </source>
</evidence>
<dbReference type="FunFam" id="1.10.287.110:FF:000014">
    <property type="entry name" value="dnaJ homolog subfamily A member 1"/>
    <property type="match status" value="1"/>
</dbReference>
<dbReference type="GeneTree" id="ENSGT00940000155707"/>
<dbReference type="GO" id="GO:0009408">
    <property type="term" value="P:response to heat"/>
    <property type="evidence" value="ECO:0007669"/>
    <property type="project" value="InterPro"/>
</dbReference>
<dbReference type="Proteomes" id="UP000694388">
    <property type="component" value="Unplaced"/>
</dbReference>
<feature type="domain" description="J" evidence="14">
    <location>
        <begin position="6"/>
        <end position="82"/>
    </location>
</feature>
<dbReference type="PROSITE" id="PS51188">
    <property type="entry name" value="ZF_CR"/>
    <property type="match status" value="1"/>
</dbReference>
<keyword evidence="2" id="KW-0488">Methylation</keyword>
<dbReference type="Gene3D" id="2.10.230.10">
    <property type="entry name" value="Heat shock protein DnaJ, cysteine-rich domain"/>
    <property type="match status" value="1"/>
</dbReference>
<dbReference type="GO" id="GO:0016020">
    <property type="term" value="C:membrane"/>
    <property type="evidence" value="ECO:0007669"/>
    <property type="project" value="UniProtKB-SubCell"/>
</dbReference>
<dbReference type="InterPro" id="IPR036869">
    <property type="entry name" value="J_dom_sf"/>
</dbReference>
<reference evidence="16" key="1">
    <citation type="submission" date="2025-08" db="UniProtKB">
        <authorList>
            <consortium name="Ensembl"/>
        </authorList>
    </citation>
    <scope>IDENTIFICATION</scope>
</reference>
<evidence type="ECO:0000256" key="1">
    <source>
        <dbReference type="ARBA" id="ARBA00004635"/>
    </source>
</evidence>
<dbReference type="Pfam" id="PF00684">
    <property type="entry name" value="DnaJ_CXXCXGXG"/>
    <property type="match status" value="1"/>
</dbReference>
<feature type="region of interest" description="Disordered" evidence="13">
    <location>
        <begin position="382"/>
        <end position="415"/>
    </location>
</feature>
<dbReference type="InterPro" id="IPR012724">
    <property type="entry name" value="DnaJ"/>
</dbReference>
<comment type="subcellular location">
    <subcellularLocation>
        <location evidence="1">Membrane</location>
        <topology evidence="1">Lipid-anchor</topology>
    </subcellularLocation>
</comment>
<dbReference type="FunFam" id="2.10.230.10:FF:000005">
    <property type="entry name" value="DnaJ homolog subfamily A member 1"/>
    <property type="match status" value="1"/>
</dbReference>
<evidence type="ECO:0000256" key="6">
    <source>
        <dbReference type="ARBA" id="ARBA00022771"/>
    </source>
</evidence>
<keyword evidence="11" id="KW-0636">Prenylation</keyword>
<dbReference type="InterPro" id="IPR018253">
    <property type="entry name" value="DnaJ_domain_CS"/>
</dbReference>
<dbReference type="InterPro" id="IPR036410">
    <property type="entry name" value="HSP_DnaJ_Cys-rich_dom_sf"/>
</dbReference>
<dbReference type="InterPro" id="IPR001305">
    <property type="entry name" value="HSP_DnaJ_Cys-rich_dom"/>
</dbReference>
<dbReference type="InterPro" id="IPR001623">
    <property type="entry name" value="DnaJ_domain"/>
</dbReference>
<dbReference type="FunFam" id="2.60.260.20:FF:000003">
    <property type="entry name" value="DnaJ subfamily A member 2"/>
    <property type="match status" value="1"/>
</dbReference>
<keyword evidence="3" id="KW-0597">Phosphoprotein</keyword>
<evidence type="ECO:0000256" key="2">
    <source>
        <dbReference type="ARBA" id="ARBA00022481"/>
    </source>
</evidence>
<feature type="zinc finger region" description="CR-type" evidence="12">
    <location>
        <begin position="136"/>
        <end position="220"/>
    </location>
</feature>
<dbReference type="SUPFAM" id="SSF46565">
    <property type="entry name" value="Chaperone J-domain"/>
    <property type="match status" value="1"/>
</dbReference>
<dbReference type="AlphaFoldDB" id="A0A8C4PY90"/>
<dbReference type="PANTHER" id="PTHR43888">
    <property type="entry name" value="DNAJ-LIKE-2, ISOFORM A-RELATED"/>
    <property type="match status" value="1"/>
</dbReference>
<dbReference type="Gene3D" id="2.60.260.20">
    <property type="entry name" value="Urease metallochaperone UreE, N-terminal domain"/>
    <property type="match status" value="2"/>
</dbReference>
<dbReference type="Pfam" id="PF00226">
    <property type="entry name" value="DnaJ"/>
    <property type="match status" value="1"/>
</dbReference>
<dbReference type="PROSITE" id="PS50076">
    <property type="entry name" value="DNAJ_2"/>
    <property type="match status" value="1"/>
</dbReference>
<dbReference type="InterPro" id="IPR008971">
    <property type="entry name" value="HSP40/DnaJ_pept-bd"/>
</dbReference>
<sequence length="415" mass="46895">MVKETEYYDTLGVKPNASTDELKRAYRKLALKYHPDKNPNEGEKMVYTGMKSNIRCTVFKKISQAYEVLSDQKKRELYDRGGEQAIKEGTVGGSGFSSPMDIFDMFFGGGSRMQRSNKGKNVVHQLSVSLEELYNGATRKLALQKNVICAKCEGRGGKEGAVEQCSNCRGTGMQVRIQQLAPGMVQQIQSMCHECHGQGARINSKDRCKHCVGRKVVREKKILEVAIDKGMKDGQKISYYGEGDQEPGFEPGDVIICLDQKDHSVFHRRENDLIMQLDIELVEALCGFQRQVETLDDRTILITTSPGDVLKHGDVKCVLNEGMPIYRNPFEKGRLIIQFKVNFPESGFLPKEKLTQLESLLPTRHETMVSDDMEEATLVDIDPRQERHRNYNGEAYHDEDDDRGPRQTGVQCQTS</sequence>
<evidence type="ECO:0000313" key="17">
    <source>
        <dbReference type="Proteomes" id="UP000694388"/>
    </source>
</evidence>
<dbReference type="GO" id="GO:0008270">
    <property type="term" value="F:zinc ion binding"/>
    <property type="evidence" value="ECO:0007669"/>
    <property type="project" value="UniProtKB-KW"/>
</dbReference>
<evidence type="ECO:0000256" key="12">
    <source>
        <dbReference type="PROSITE-ProRule" id="PRU00546"/>
    </source>
</evidence>
<dbReference type="SMART" id="SM00271">
    <property type="entry name" value="DnaJ"/>
    <property type="match status" value="1"/>
</dbReference>
<evidence type="ECO:0000256" key="4">
    <source>
        <dbReference type="ARBA" id="ARBA00022723"/>
    </source>
</evidence>
<dbReference type="PRINTS" id="PR00625">
    <property type="entry name" value="JDOMAIN"/>
</dbReference>
<keyword evidence="4 12" id="KW-0479">Metal-binding</keyword>
<evidence type="ECO:0000256" key="7">
    <source>
        <dbReference type="ARBA" id="ARBA00022833"/>
    </source>
</evidence>
<keyword evidence="8" id="KW-0472">Membrane</keyword>
<feature type="domain" description="CR-type" evidence="15">
    <location>
        <begin position="136"/>
        <end position="220"/>
    </location>
</feature>